<proteinExistence type="predicted"/>
<dbReference type="Proteomes" id="UP000198372">
    <property type="component" value="Unassembled WGS sequence"/>
</dbReference>
<reference evidence="3" key="1">
    <citation type="submission" date="2016-09" db="EMBL/GenBank/DDBJ databases">
        <authorList>
            <person name="Jeantristanb JTB J.-T."/>
            <person name="Ricardo R."/>
        </authorList>
    </citation>
    <scope>NUCLEOTIDE SEQUENCE [LARGE SCALE GENOMIC DNA]</scope>
</reference>
<keyword evidence="3" id="KW-1185">Reference proteome</keyword>
<evidence type="ECO:0000256" key="1">
    <source>
        <dbReference type="SAM" id="MobiDB-lite"/>
    </source>
</evidence>
<feature type="region of interest" description="Disordered" evidence="1">
    <location>
        <begin position="1"/>
        <end position="42"/>
    </location>
</feature>
<accession>A0A238FDL5</accession>
<dbReference type="OrthoDB" id="2536553at2759"/>
<feature type="compositionally biased region" description="Low complexity" evidence="1">
    <location>
        <begin position="318"/>
        <end position="329"/>
    </location>
</feature>
<feature type="compositionally biased region" description="Polar residues" evidence="1">
    <location>
        <begin position="1"/>
        <end position="15"/>
    </location>
</feature>
<dbReference type="AlphaFoldDB" id="A0A238FDL5"/>
<gene>
    <name evidence="2" type="ORF">BQ2448_1368</name>
</gene>
<organism evidence="2 3">
    <name type="scientific">Microbotryum intermedium</name>
    <dbReference type="NCBI Taxonomy" id="269621"/>
    <lineage>
        <taxon>Eukaryota</taxon>
        <taxon>Fungi</taxon>
        <taxon>Dikarya</taxon>
        <taxon>Basidiomycota</taxon>
        <taxon>Pucciniomycotina</taxon>
        <taxon>Microbotryomycetes</taxon>
        <taxon>Microbotryales</taxon>
        <taxon>Microbotryaceae</taxon>
        <taxon>Microbotryum</taxon>
    </lineage>
</organism>
<evidence type="ECO:0000313" key="3">
    <source>
        <dbReference type="Proteomes" id="UP000198372"/>
    </source>
</evidence>
<protein>
    <submittedName>
        <fullName evidence="2">BQ2448_1368 protein</fullName>
    </submittedName>
</protein>
<feature type="compositionally biased region" description="Low complexity" evidence="1">
    <location>
        <begin position="341"/>
        <end position="357"/>
    </location>
</feature>
<sequence>MLSRSLRANLNQENPQHAHRPATGMITKTPARPSTSGPGKGMLGAGSVVTARHSNKVLCTKDRNGGVGGGFGVGLGSAVPPSSKGLVFDASSKPGPSVALQTARGLAFSPEAAQARLPDHLRTPSPGVHRCASLSFSPEVVIDPVPEVSDETPVEVDMDQDVELAGASARDHDEAFDPEFFIPNYGESNLGDVMRGIELGMINADYETLASQDEADRRAFRALLETSCDDLEQSAESPSHPIFPMPVQRKALSVKSTNTFASTSTNHSNRLAQVAAPKLSGRPASATVQNLRRPPRKGVDGDGSSPWLDRDTRTSTNAAVSRFASTSRSSRAKFAETSHIRSASAASKGSAGRPASRLVPGKTGARGSPPPSPPPFSSSSNPFPISNNSLSSDHTLFKGRAPAAPTAALDEVEVALEAFGIVEAKLQVFEDEQYLGVDDALSFRFDVDC</sequence>
<name>A0A238FDL5_9BASI</name>
<feature type="region of interest" description="Disordered" evidence="1">
    <location>
        <begin position="275"/>
        <end position="391"/>
    </location>
</feature>
<feature type="compositionally biased region" description="Low complexity" evidence="1">
    <location>
        <begin position="377"/>
        <end position="391"/>
    </location>
</feature>
<dbReference type="EMBL" id="FMSP01000005">
    <property type="protein sequence ID" value="SCV69974.1"/>
    <property type="molecule type" value="Genomic_DNA"/>
</dbReference>
<evidence type="ECO:0000313" key="2">
    <source>
        <dbReference type="EMBL" id="SCV69974.1"/>
    </source>
</evidence>